<feature type="transmembrane region" description="Helical" evidence="6">
    <location>
        <begin position="98"/>
        <end position="124"/>
    </location>
</feature>
<evidence type="ECO:0000256" key="3">
    <source>
        <dbReference type="ARBA" id="ARBA00022989"/>
    </source>
</evidence>
<feature type="transmembrane region" description="Helical" evidence="6">
    <location>
        <begin position="131"/>
        <end position="149"/>
    </location>
</feature>
<dbReference type="GO" id="GO:0005216">
    <property type="term" value="F:monoatomic ion channel activity"/>
    <property type="evidence" value="ECO:0007669"/>
    <property type="project" value="InterPro"/>
</dbReference>
<feature type="compositionally biased region" description="Basic and acidic residues" evidence="5">
    <location>
        <begin position="1"/>
        <end position="10"/>
    </location>
</feature>
<dbReference type="VEuPathDB" id="CryptoDB:Cvel_13554"/>
<name>A0A0G4IDW8_9ALVE</name>
<evidence type="ECO:0000256" key="5">
    <source>
        <dbReference type="SAM" id="MobiDB-lite"/>
    </source>
</evidence>
<dbReference type="AlphaFoldDB" id="A0A0G4IDW8"/>
<sequence>MQNRSPEKAGSEVSSLRPSTKDTDVGWYGAAENGGVGAEDDFECYSPDLGKNILYNVRLSRAYLVFCLVNTLLATMLLGFCIYWMFLRGKFNPDTPTALWFVACESIVTGFLCLETSFCITLLGKEYFKSFWNLFDLFVAIISAVNLIMEILDVMGRLSGIETNATIALIALRYLTQVVSFEKPPELERAPPETVQPEEDPLSKRPFASTHQDYHHHHQQQQQPAVQGMHLHSPTRGPAR</sequence>
<evidence type="ECO:0000256" key="4">
    <source>
        <dbReference type="ARBA" id="ARBA00023136"/>
    </source>
</evidence>
<dbReference type="GO" id="GO:0016020">
    <property type="term" value="C:membrane"/>
    <property type="evidence" value="ECO:0007669"/>
    <property type="project" value="UniProtKB-SubCell"/>
</dbReference>
<proteinExistence type="predicted"/>
<gene>
    <name evidence="8" type="ORF">Cvel_13554</name>
</gene>
<comment type="subcellular location">
    <subcellularLocation>
        <location evidence="1">Membrane</location>
        <topology evidence="1">Multi-pass membrane protein</topology>
    </subcellularLocation>
</comment>
<dbReference type="EMBL" id="CDMZ01005878">
    <property type="protein sequence ID" value="CEM55460.1"/>
    <property type="molecule type" value="Genomic_DNA"/>
</dbReference>
<accession>A0A0G4IDW8</accession>
<evidence type="ECO:0000259" key="7">
    <source>
        <dbReference type="Pfam" id="PF00520"/>
    </source>
</evidence>
<dbReference type="Pfam" id="PF00520">
    <property type="entry name" value="Ion_trans"/>
    <property type="match status" value="1"/>
</dbReference>
<feature type="region of interest" description="Disordered" evidence="5">
    <location>
        <begin position="186"/>
        <end position="240"/>
    </location>
</feature>
<evidence type="ECO:0000256" key="6">
    <source>
        <dbReference type="SAM" id="Phobius"/>
    </source>
</evidence>
<keyword evidence="2 6" id="KW-0812">Transmembrane</keyword>
<dbReference type="PhylomeDB" id="A0A0G4IDW8"/>
<feature type="domain" description="Ion transport" evidence="7">
    <location>
        <begin position="75"/>
        <end position="173"/>
    </location>
</feature>
<evidence type="ECO:0000313" key="8">
    <source>
        <dbReference type="EMBL" id="CEM55460.1"/>
    </source>
</evidence>
<organism evidence="8">
    <name type="scientific">Chromera velia CCMP2878</name>
    <dbReference type="NCBI Taxonomy" id="1169474"/>
    <lineage>
        <taxon>Eukaryota</taxon>
        <taxon>Sar</taxon>
        <taxon>Alveolata</taxon>
        <taxon>Colpodellida</taxon>
        <taxon>Chromeraceae</taxon>
        <taxon>Chromera</taxon>
    </lineage>
</organism>
<dbReference type="Gene3D" id="1.20.120.350">
    <property type="entry name" value="Voltage-gated potassium channels. Chain C"/>
    <property type="match status" value="1"/>
</dbReference>
<keyword evidence="4 6" id="KW-0472">Membrane</keyword>
<evidence type="ECO:0000256" key="2">
    <source>
        <dbReference type="ARBA" id="ARBA00022692"/>
    </source>
</evidence>
<feature type="region of interest" description="Disordered" evidence="5">
    <location>
        <begin position="1"/>
        <end position="26"/>
    </location>
</feature>
<reference evidence="8" key="1">
    <citation type="submission" date="2014-11" db="EMBL/GenBank/DDBJ databases">
        <authorList>
            <person name="Otto D Thomas"/>
            <person name="Naeem Raeece"/>
        </authorList>
    </citation>
    <scope>NUCLEOTIDE SEQUENCE</scope>
</reference>
<keyword evidence="3 6" id="KW-1133">Transmembrane helix</keyword>
<dbReference type="InterPro" id="IPR005821">
    <property type="entry name" value="Ion_trans_dom"/>
</dbReference>
<feature type="transmembrane region" description="Helical" evidence="6">
    <location>
        <begin position="62"/>
        <end position="86"/>
    </location>
</feature>
<protein>
    <recommendedName>
        <fullName evidence="7">Ion transport domain-containing protein</fullName>
    </recommendedName>
</protein>
<dbReference type="InterPro" id="IPR027359">
    <property type="entry name" value="Volt_channel_dom_sf"/>
</dbReference>
<evidence type="ECO:0000256" key="1">
    <source>
        <dbReference type="ARBA" id="ARBA00004141"/>
    </source>
</evidence>